<dbReference type="EC" id="2.7.13.3" evidence="3"/>
<dbReference type="Pfam" id="PF02518">
    <property type="entry name" value="HATPase_c"/>
    <property type="match status" value="1"/>
</dbReference>
<feature type="transmembrane region" description="Helical" evidence="9">
    <location>
        <begin position="84"/>
        <end position="102"/>
    </location>
</feature>
<dbReference type="InterPro" id="IPR036890">
    <property type="entry name" value="HATPase_C_sf"/>
</dbReference>
<keyword evidence="9" id="KW-1133">Transmembrane helix</keyword>
<organism evidence="11 12">
    <name type="scientific">Pseudooceanicola nanhaiensis</name>
    <dbReference type="NCBI Taxonomy" id="375761"/>
    <lineage>
        <taxon>Bacteria</taxon>
        <taxon>Pseudomonadati</taxon>
        <taxon>Pseudomonadota</taxon>
        <taxon>Alphaproteobacteria</taxon>
        <taxon>Rhodobacterales</taxon>
        <taxon>Paracoccaceae</taxon>
        <taxon>Pseudooceanicola</taxon>
    </lineage>
</organism>
<reference evidence="11" key="2">
    <citation type="submission" date="2020-09" db="EMBL/GenBank/DDBJ databases">
        <authorList>
            <person name="Sun Q."/>
            <person name="Zhou Y."/>
        </authorList>
    </citation>
    <scope>NUCLEOTIDE SEQUENCE</scope>
    <source>
        <strain evidence="11">CGMCC 1.6293</strain>
    </source>
</reference>
<dbReference type="Gene3D" id="3.30.565.10">
    <property type="entry name" value="Histidine kinase-like ATPase, C-terminal domain"/>
    <property type="match status" value="1"/>
</dbReference>
<dbReference type="NCBIfam" id="NF045988">
    <property type="entry name" value="HisKinRegBRhodob"/>
    <property type="match status" value="1"/>
</dbReference>
<sequence length="464" mass="50572">MSHPDIGPLKGRQRGNWIRLRTIILLRWGAIAGQLSALLAAGQIYGLQLEYGLCYLVVGVSIAGNLIATVAFPESKRLTEVENLMMVLFDLLQLSLLLYLTGGLHNPFSILIVGPVTVSAAALSARSATFVGLIAITAATLLVPYHLPLLTADGNEILVADVFVFGSWLAIVIAVIFLGIYSRWIAAEMHNMSDALQATQMALAREQKLTDLGGVVAAAAHELGTPLATIKLTAAELAEDLDDRPDMQEDARLIAQQADRCRDILRSMGRAGKEDLHLQSAPLTTVVMEAAEPHLDRGKQVHFEEGPAPGHDGPQPVILRRPEVVHGLRNLIQNAVDFARANIWIEARWTGDTVWVRIMDDGRGYSPQVIGRIGDPFVRRRRGNGDSQRPGYEGMGLGLFIAKTLLERSGAALTFANGAEKYEAPGEFADRTGAVVEVTWPRRKIDAVKGDNAIRMRENRPLEI</sequence>
<reference evidence="11" key="1">
    <citation type="journal article" date="2014" name="Int. J. Syst. Evol. Microbiol.">
        <title>Complete genome sequence of Corynebacterium casei LMG S-19264T (=DSM 44701T), isolated from a smear-ripened cheese.</title>
        <authorList>
            <consortium name="US DOE Joint Genome Institute (JGI-PGF)"/>
            <person name="Walter F."/>
            <person name="Albersmeier A."/>
            <person name="Kalinowski J."/>
            <person name="Ruckert C."/>
        </authorList>
    </citation>
    <scope>NUCLEOTIDE SEQUENCE</scope>
    <source>
        <strain evidence="11">CGMCC 1.6293</strain>
    </source>
</reference>
<evidence type="ECO:0000256" key="2">
    <source>
        <dbReference type="ARBA" id="ARBA00004651"/>
    </source>
</evidence>
<dbReference type="InterPro" id="IPR003661">
    <property type="entry name" value="HisK_dim/P_dom"/>
</dbReference>
<protein>
    <recommendedName>
        <fullName evidence="3">histidine kinase</fullName>
        <ecNumber evidence="3">2.7.13.3</ecNumber>
    </recommendedName>
</protein>
<dbReference type="EMBL" id="BMLF01000002">
    <property type="protein sequence ID" value="GGM08157.1"/>
    <property type="molecule type" value="Genomic_DNA"/>
</dbReference>
<dbReference type="Pfam" id="PF00512">
    <property type="entry name" value="HisKA"/>
    <property type="match status" value="1"/>
</dbReference>
<dbReference type="PROSITE" id="PS50109">
    <property type="entry name" value="HIS_KIN"/>
    <property type="match status" value="1"/>
</dbReference>
<feature type="transmembrane region" description="Helical" evidence="9">
    <location>
        <begin position="159"/>
        <end position="181"/>
    </location>
</feature>
<dbReference type="CDD" id="cd00082">
    <property type="entry name" value="HisKA"/>
    <property type="match status" value="1"/>
</dbReference>
<dbReference type="InterPro" id="IPR047770">
    <property type="entry name" value="RegB"/>
</dbReference>
<gene>
    <name evidence="11" type="primary">regB</name>
    <name evidence="11" type="ORF">GCM10011534_32670</name>
</gene>
<feature type="transmembrane region" description="Helical" evidence="9">
    <location>
        <begin position="24"/>
        <end position="46"/>
    </location>
</feature>
<feature type="transmembrane region" description="Helical" evidence="9">
    <location>
        <begin position="130"/>
        <end position="147"/>
    </location>
</feature>
<dbReference type="GO" id="GO:0000155">
    <property type="term" value="F:phosphorelay sensor kinase activity"/>
    <property type="evidence" value="ECO:0007669"/>
    <property type="project" value="InterPro"/>
</dbReference>
<dbReference type="SMART" id="SM00388">
    <property type="entry name" value="HisKA"/>
    <property type="match status" value="1"/>
</dbReference>
<evidence type="ECO:0000313" key="12">
    <source>
        <dbReference type="Proteomes" id="UP000649829"/>
    </source>
</evidence>
<name>A0A917T3S0_9RHOB</name>
<evidence type="ECO:0000256" key="1">
    <source>
        <dbReference type="ARBA" id="ARBA00000085"/>
    </source>
</evidence>
<accession>A0A917T3S0</accession>
<comment type="caution">
    <text evidence="11">The sequence shown here is derived from an EMBL/GenBank/DDBJ whole genome shotgun (WGS) entry which is preliminary data.</text>
</comment>
<dbReference type="Proteomes" id="UP000649829">
    <property type="component" value="Unassembled WGS sequence"/>
</dbReference>
<dbReference type="InterPro" id="IPR050980">
    <property type="entry name" value="2C_sensor_his_kinase"/>
</dbReference>
<dbReference type="InterPro" id="IPR003594">
    <property type="entry name" value="HATPase_dom"/>
</dbReference>
<dbReference type="GO" id="GO:0005524">
    <property type="term" value="F:ATP binding"/>
    <property type="evidence" value="ECO:0007669"/>
    <property type="project" value="UniProtKB-KW"/>
</dbReference>
<evidence type="ECO:0000256" key="4">
    <source>
        <dbReference type="ARBA" id="ARBA00022475"/>
    </source>
</evidence>
<keyword evidence="8" id="KW-0067">ATP-binding</keyword>
<evidence type="ECO:0000313" key="11">
    <source>
        <dbReference type="EMBL" id="GGM08157.1"/>
    </source>
</evidence>
<dbReference type="RefSeq" id="WP_028286957.1">
    <property type="nucleotide sequence ID" value="NZ_BMLF01000002.1"/>
</dbReference>
<keyword evidence="12" id="KW-1185">Reference proteome</keyword>
<evidence type="ECO:0000256" key="9">
    <source>
        <dbReference type="SAM" id="Phobius"/>
    </source>
</evidence>
<proteinExistence type="predicted"/>
<feature type="transmembrane region" description="Helical" evidence="9">
    <location>
        <begin position="52"/>
        <end position="72"/>
    </location>
</feature>
<dbReference type="GO" id="GO:0005886">
    <property type="term" value="C:plasma membrane"/>
    <property type="evidence" value="ECO:0007669"/>
    <property type="project" value="UniProtKB-SubCell"/>
</dbReference>
<evidence type="ECO:0000256" key="5">
    <source>
        <dbReference type="ARBA" id="ARBA00022679"/>
    </source>
</evidence>
<keyword evidence="9" id="KW-0812">Transmembrane</keyword>
<dbReference type="InterPro" id="IPR036097">
    <property type="entry name" value="HisK_dim/P_sf"/>
</dbReference>
<keyword evidence="7 11" id="KW-0418">Kinase</keyword>
<comment type="subcellular location">
    <subcellularLocation>
        <location evidence="2">Cell membrane</location>
        <topology evidence="2">Multi-pass membrane protein</topology>
    </subcellularLocation>
</comment>
<dbReference type="AlphaFoldDB" id="A0A917T3S0"/>
<evidence type="ECO:0000256" key="7">
    <source>
        <dbReference type="ARBA" id="ARBA00022777"/>
    </source>
</evidence>
<evidence type="ECO:0000256" key="6">
    <source>
        <dbReference type="ARBA" id="ARBA00022741"/>
    </source>
</evidence>
<feature type="domain" description="Histidine kinase" evidence="10">
    <location>
        <begin position="218"/>
        <end position="444"/>
    </location>
</feature>
<keyword evidence="4" id="KW-1003">Cell membrane</keyword>
<dbReference type="SMART" id="SM00387">
    <property type="entry name" value="HATPase_c"/>
    <property type="match status" value="1"/>
</dbReference>
<dbReference type="PANTHER" id="PTHR44936">
    <property type="entry name" value="SENSOR PROTEIN CREC"/>
    <property type="match status" value="1"/>
</dbReference>
<keyword evidence="6" id="KW-0547">Nucleotide-binding</keyword>
<dbReference type="Gene3D" id="1.10.287.130">
    <property type="match status" value="1"/>
</dbReference>
<dbReference type="InterPro" id="IPR005467">
    <property type="entry name" value="His_kinase_dom"/>
</dbReference>
<dbReference type="SUPFAM" id="SSF47384">
    <property type="entry name" value="Homodimeric domain of signal transducing histidine kinase"/>
    <property type="match status" value="1"/>
</dbReference>
<dbReference type="NCBIfam" id="NF033792">
    <property type="entry name" value="ActS_PrrB_HisK"/>
    <property type="match status" value="1"/>
</dbReference>
<keyword evidence="5" id="KW-0808">Transferase</keyword>
<evidence type="ECO:0000256" key="3">
    <source>
        <dbReference type="ARBA" id="ARBA00012438"/>
    </source>
</evidence>
<evidence type="ECO:0000256" key="8">
    <source>
        <dbReference type="ARBA" id="ARBA00022840"/>
    </source>
</evidence>
<dbReference type="SUPFAM" id="SSF55874">
    <property type="entry name" value="ATPase domain of HSP90 chaperone/DNA topoisomerase II/histidine kinase"/>
    <property type="match status" value="1"/>
</dbReference>
<evidence type="ECO:0000259" key="10">
    <source>
        <dbReference type="PROSITE" id="PS50109"/>
    </source>
</evidence>
<dbReference type="PANTHER" id="PTHR44936:SF10">
    <property type="entry name" value="SENSOR PROTEIN RSTB"/>
    <property type="match status" value="1"/>
</dbReference>
<keyword evidence="9" id="KW-0472">Membrane</keyword>
<comment type="catalytic activity">
    <reaction evidence="1">
        <text>ATP + protein L-histidine = ADP + protein N-phospho-L-histidine.</text>
        <dbReference type="EC" id="2.7.13.3"/>
    </reaction>
</comment>